<dbReference type="RefSeq" id="WP_185060287.1">
    <property type="nucleotide sequence ID" value="NZ_BAABJP010000018.1"/>
</dbReference>
<dbReference type="InterPro" id="IPR035940">
    <property type="entry name" value="CAP_sf"/>
</dbReference>
<evidence type="ECO:0000313" key="3">
    <source>
        <dbReference type="EMBL" id="GAA5159480.1"/>
    </source>
</evidence>
<accession>A0ABP9QC15</accession>
<dbReference type="Pfam" id="PF00188">
    <property type="entry name" value="CAP"/>
    <property type="match status" value="1"/>
</dbReference>
<organism evidence="3 4">
    <name type="scientific">Pseudonocardia eucalypti</name>
    <dbReference type="NCBI Taxonomy" id="648755"/>
    <lineage>
        <taxon>Bacteria</taxon>
        <taxon>Bacillati</taxon>
        <taxon>Actinomycetota</taxon>
        <taxon>Actinomycetes</taxon>
        <taxon>Pseudonocardiales</taxon>
        <taxon>Pseudonocardiaceae</taxon>
        <taxon>Pseudonocardia</taxon>
    </lineage>
</organism>
<dbReference type="CDD" id="cd05379">
    <property type="entry name" value="CAP_bacterial"/>
    <property type="match status" value="1"/>
</dbReference>
<dbReference type="Gene3D" id="3.40.33.10">
    <property type="entry name" value="CAP"/>
    <property type="match status" value="1"/>
</dbReference>
<dbReference type="SUPFAM" id="SSF55797">
    <property type="entry name" value="PR-1-like"/>
    <property type="match status" value="1"/>
</dbReference>
<evidence type="ECO:0000259" key="2">
    <source>
        <dbReference type="Pfam" id="PF00188"/>
    </source>
</evidence>
<feature type="domain" description="SCP" evidence="2">
    <location>
        <begin position="116"/>
        <end position="228"/>
    </location>
</feature>
<protein>
    <recommendedName>
        <fullName evidence="2">SCP domain-containing protein</fullName>
    </recommendedName>
</protein>
<sequence length="230" mass="23923">MSIGRRRLVPVLVGLGCGALVAVAAVLVAPRAEQHAPPPPQAPSSEPVGDPGPIAVGPLPYDDASQPPAATGPLLLPIPPPGPPLPPVPPGPPVAAPPPAPKPPVIAGPAAQIVSITNARRVAAGCKPLTVDPRLNRSAQRHSQAMASKSFFSHDDPSGHDFADREVAAGFPADRTGGENIARGYRTAAETMSKWMNSPSHRRNILDCEFKTIGVGYVPNGHYWTQNFGF</sequence>
<comment type="caution">
    <text evidence="3">The sequence shown here is derived from an EMBL/GenBank/DDBJ whole genome shotgun (WGS) entry which is preliminary data.</text>
</comment>
<dbReference type="PANTHER" id="PTHR31157:SF1">
    <property type="entry name" value="SCP DOMAIN-CONTAINING PROTEIN"/>
    <property type="match status" value="1"/>
</dbReference>
<feature type="region of interest" description="Disordered" evidence="1">
    <location>
        <begin position="33"/>
        <end position="103"/>
    </location>
</feature>
<reference evidence="4" key="1">
    <citation type="journal article" date="2019" name="Int. J. Syst. Evol. Microbiol.">
        <title>The Global Catalogue of Microorganisms (GCM) 10K type strain sequencing project: providing services to taxonomists for standard genome sequencing and annotation.</title>
        <authorList>
            <consortium name="The Broad Institute Genomics Platform"/>
            <consortium name="The Broad Institute Genome Sequencing Center for Infectious Disease"/>
            <person name="Wu L."/>
            <person name="Ma J."/>
        </authorList>
    </citation>
    <scope>NUCLEOTIDE SEQUENCE [LARGE SCALE GENOMIC DNA]</scope>
    <source>
        <strain evidence="4">JCM 18303</strain>
    </source>
</reference>
<dbReference type="EMBL" id="BAABJP010000018">
    <property type="protein sequence ID" value="GAA5159480.1"/>
    <property type="molecule type" value="Genomic_DNA"/>
</dbReference>
<evidence type="ECO:0000256" key="1">
    <source>
        <dbReference type="SAM" id="MobiDB-lite"/>
    </source>
</evidence>
<evidence type="ECO:0000313" key="4">
    <source>
        <dbReference type="Proteomes" id="UP001428817"/>
    </source>
</evidence>
<dbReference type="PANTHER" id="PTHR31157">
    <property type="entry name" value="SCP DOMAIN-CONTAINING PROTEIN"/>
    <property type="match status" value="1"/>
</dbReference>
<proteinExistence type="predicted"/>
<name>A0ABP9QC15_9PSEU</name>
<dbReference type="InterPro" id="IPR014044">
    <property type="entry name" value="CAP_dom"/>
</dbReference>
<dbReference type="Proteomes" id="UP001428817">
    <property type="component" value="Unassembled WGS sequence"/>
</dbReference>
<keyword evidence="4" id="KW-1185">Reference proteome</keyword>
<feature type="compositionally biased region" description="Pro residues" evidence="1">
    <location>
        <begin position="76"/>
        <end position="103"/>
    </location>
</feature>
<gene>
    <name evidence="3" type="ORF">GCM10023321_40740</name>
</gene>